<organism evidence="1 2">
    <name type="scientific">Methanothrix harundinacea (strain 6Ac)</name>
    <name type="common">Methanosaeta harundinacea</name>
    <dbReference type="NCBI Taxonomy" id="1110509"/>
    <lineage>
        <taxon>Archaea</taxon>
        <taxon>Methanobacteriati</taxon>
        <taxon>Methanobacteriota</taxon>
        <taxon>Stenosarchaea group</taxon>
        <taxon>Methanomicrobia</taxon>
        <taxon>Methanotrichales</taxon>
        <taxon>Methanotrichaceae</taxon>
        <taxon>Methanothrix</taxon>
    </lineage>
</organism>
<dbReference type="EMBL" id="CP003117">
    <property type="protein sequence ID" value="AET64061.1"/>
    <property type="molecule type" value="Genomic_DNA"/>
</dbReference>
<reference evidence="1 2" key="1">
    <citation type="journal article" date="2012" name="PLoS ONE">
        <title>The genome characteristics and predicted function of methyl-group oxidation pathway in the obligate aceticlastic methanogens, Methanosaeta spp.</title>
        <authorList>
            <person name="Zhu J."/>
            <person name="Zheng H."/>
            <person name="Ai G."/>
            <person name="Zhang G."/>
            <person name="Liu D."/>
            <person name="Liu X."/>
            <person name="Dong X."/>
        </authorList>
    </citation>
    <scope>NUCLEOTIDE SEQUENCE [LARGE SCALE GENOMIC DNA]</scope>
    <source>
        <strain evidence="1 2">6Ac</strain>
    </source>
</reference>
<dbReference type="OrthoDB" id="953at2157"/>
<dbReference type="InterPro" id="IPR012349">
    <property type="entry name" value="Split_barrel_FMN-bd"/>
</dbReference>
<evidence type="ECO:0000313" key="2">
    <source>
        <dbReference type="Proteomes" id="UP000005877"/>
    </source>
</evidence>
<dbReference type="PATRIC" id="fig|1110509.7.peg.762"/>
<dbReference type="HOGENOM" id="CLU_067890_1_2_2"/>
<gene>
    <name evidence="1" type="ordered locus">Mhar_0683</name>
</gene>
<dbReference type="SUPFAM" id="SSF50475">
    <property type="entry name" value="FMN-binding split barrel"/>
    <property type="match status" value="1"/>
</dbReference>
<name>G7WK68_METH6</name>
<accession>G7WK68</accession>
<dbReference type="Gene3D" id="2.30.110.10">
    <property type="entry name" value="Electron Transport, Fmn-binding Protein, Chain A"/>
    <property type="match status" value="1"/>
</dbReference>
<proteinExistence type="predicted"/>
<dbReference type="InterPro" id="IPR024747">
    <property type="entry name" value="Pyridox_Oxase-rel"/>
</dbReference>
<dbReference type="Proteomes" id="UP000005877">
    <property type="component" value="Chromosome"/>
</dbReference>
<dbReference type="KEGG" id="mhi:Mhar_0683"/>
<sequence>MDVVKIPRMDKGERDRLIEEEHLCRIAFRGDRYPHIAPFVYFFDGRFMYFLSTKYGSKIEFFRRDPHVSVEVERYAPDLSSYRFVTLRGRLAEVSDLQEKRRVREGFVDLIRRKDLSLNVLLALGHSPEDPLDSILEEERSLIWKLADVEKVVGLKGGDGI</sequence>
<dbReference type="AlphaFoldDB" id="G7WK68"/>
<dbReference type="GeneID" id="12509852"/>
<keyword evidence="2" id="KW-1185">Reference proteome</keyword>
<protein>
    <recommendedName>
        <fullName evidence="3">Pyridoxamine 5'-phosphate oxidase family protein</fullName>
    </recommendedName>
</protein>
<evidence type="ECO:0008006" key="3">
    <source>
        <dbReference type="Google" id="ProtNLM"/>
    </source>
</evidence>
<evidence type="ECO:0000313" key="1">
    <source>
        <dbReference type="EMBL" id="AET64061.1"/>
    </source>
</evidence>
<dbReference type="STRING" id="1110509.Mhar_0683"/>
<dbReference type="RefSeq" id="WP_014586246.1">
    <property type="nucleotide sequence ID" value="NC_017527.1"/>
</dbReference>
<dbReference type="Pfam" id="PF12900">
    <property type="entry name" value="Pyridox_ox_2"/>
    <property type="match status" value="1"/>
</dbReference>